<dbReference type="AlphaFoldDB" id="A0A2P2R0I1"/>
<reference evidence="1" key="1">
    <citation type="submission" date="2018-02" db="EMBL/GenBank/DDBJ databases">
        <title>Rhizophora mucronata_Transcriptome.</title>
        <authorList>
            <person name="Meera S.P."/>
            <person name="Sreeshan A."/>
            <person name="Augustine A."/>
        </authorList>
    </citation>
    <scope>NUCLEOTIDE SEQUENCE</scope>
    <source>
        <tissue evidence="1">Leaf</tissue>
    </source>
</reference>
<dbReference type="EMBL" id="GGEC01092239">
    <property type="protein sequence ID" value="MBX72723.1"/>
    <property type="molecule type" value="Transcribed_RNA"/>
</dbReference>
<proteinExistence type="predicted"/>
<name>A0A2P2R0I1_RHIMU</name>
<protein>
    <submittedName>
        <fullName evidence="1">Uncharacterized protein</fullName>
    </submittedName>
</protein>
<sequence length="44" mass="5274">MTMLLITYSSFDLCEMTLLLIIWPLTTQNAFTFNNYMAIRYFMP</sequence>
<evidence type="ECO:0000313" key="1">
    <source>
        <dbReference type="EMBL" id="MBX72723.1"/>
    </source>
</evidence>
<organism evidence="1">
    <name type="scientific">Rhizophora mucronata</name>
    <name type="common">Asiatic mangrove</name>
    <dbReference type="NCBI Taxonomy" id="61149"/>
    <lineage>
        <taxon>Eukaryota</taxon>
        <taxon>Viridiplantae</taxon>
        <taxon>Streptophyta</taxon>
        <taxon>Embryophyta</taxon>
        <taxon>Tracheophyta</taxon>
        <taxon>Spermatophyta</taxon>
        <taxon>Magnoliopsida</taxon>
        <taxon>eudicotyledons</taxon>
        <taxon>Gunneridae</taxon>
        <taxon>Pentapetalae</taxon>
        <taxon>rosids</taxon>
        <taxon>fabids</taxon>
        <taxon>Malpighiales</taxon>
        <taxon>Rhizophoraceae</taxon>
        <taxon>Rhizophora</taxon>
    </lineage>
</organism>
<accession>A0A2P2R0I1</accession>